<gene>
    <name evidence="6" type="ORF">HNR20_006128</name>
</gene>
<dbReference type="InterPro" id="IPR036271">
    <property type="entry name" value="Tet_transcr_reg_TetR-rel_C_sf"/>
</dbReference>
<dbReference type="GO" id="GO:0000976">
    <property type="term" value="F:transcription cis-regulatory region binding"/>
    <property type="evidence" value="ECO:0007669"/>
    <property type="project" value="TreeGrafter"/>
</dbReference>
<dbReference type="Proteomes" id="UP000586947">
    <property type="component" value="Unassembled WGS sequence"/>
</dbReference>
<feature type="domain" description="HTH tetR-type" evidence="5">
    <location>
        <begin position="10"/>
        <end position="70"/>
    </location>
</feature>
<keyword evidence="2 4" id="KW-0238">DNA-binding</keyword>
<evidence type="ECO:0000313" key="7">
    <source>
        <dbReference type="Proteomes" id="UP000586947"/>
    </source>
</evidence>
<dbReference type="GO" id="GO:0045892">
    <property type="term" value="P:negative regulation of DNA-templated transcription"/>
    <property type="evidence" value="ECO:0007669"/>
    <property type="project" value="InterPro"/>
</dbReference>
<dbReference type="GO" id="GO:0003700">
    <property type="term" value="F:DNA-binding transcription factor activity"/>
    <property type="evidence" value="ECO:0007669"/>
    <property type="project" value="TreeGrafter"/>
</dbReference>
<name>A0A840VW77_9ACTN</name>
<dbReference type="PANTHER" id="PTHR30055">
    <property type="entry name" value="HTH-TYPE TRANSCRIPTIONAL REGULATOR RUTR"/>
    <property type="match status" value="1"/>
</dbReference>
<protein>
    <submittedName>
        <fullName evidence="6">AcrR family transcriptional regulator</fullName>
    </submittedName>
</protein>
<dbReference type="AlphaFoldDB" id="A0A840VW77"/>
<dbReference type="Gene3D" id="1.10.357.10">
    <property type="entry name" value="Tetracycline Repressor, domain 2"/>
    <property type="match status" value="1"/>
</dbReference>
<evidence type="ECO:0000313" key="6">
    <source>
        <dbReference type="EMBL" id="MBB5481623.1"/>
    </source>
</evidence>
<comment type="caution">
    <text evidence="6">The sequence shown here is derived from an EMBL/GenBank/DDBJ whole genome shotgun (WGS) entry which is preliminary data.</text>
</comment>
<keyword evidence="3" id="KW-0804">Transcription</keyword>
<keyword evidence="1" id="KW-0805">Transcription regulation</keyword>
<dbReference type="SUPFAM" id="SSF48498">
    <property type="entry name" value="Tetracyclin repressor-like, C-terminal domain"/>
    <property type="match status" value="1"/>
</dbReference>
<proteinExistence type="predicted"/>
<dbReference type="Pfam" id="PF00440">
    <property type="entry name" value="TetR_N"/>
    <property type="match status" value="1"/>
</dbReference>
<feature type="DNA-binding region" description="H-T-H motif" evidence="4">
    <location>
        <begin position="33"/>
        <end position="52"/>
    </location>
</feature>
<organism evidence="6 7">
    <name type="scientific">Micromonospora parathelypteridis</name>
    <dbReference type="NCBI Taxonomy" id="1839617"/>
    <lineage>
        <taxon>Bacteria</taxon>
        <taxon>Bacillati</taxon>
        <taxon>Actinomycetota</taxon>
        <taxon>Actinomycetes</taxon>
        <taxon>Micromonosporales</taxon>
        <taxon>Micromonosporaceae</taxon>
        <taxon>Micromonospora</taxon>
    </lineage>
</organism>
<dbReference type="SUPFAM" id="SSF46689">
    <property type="entry name" value="Homeodomain-like"/>
    <property type="match status" value="1"/>
</dbReference>
<reference evidence="6 7" key="1">
    <citation type="submission" date="2020-08" db="EMBL/GenBank/DDBJ databases">
        <title>Sequencing the genomes of 1000 actinobacteria strains.</title>
        <authorList>
            <person name="Klenk H.-P."/>
        </authorList>
    </citation>
    <scope>NUCLEOTIDE SEQUENCE [LARGE SCALE GENOMIC DNA]</scope>
    <source>
        <strain evidence="6 7">DSM 103125</strain>
    </source>
</reference>
<dbReference type="Pfam" id="PF02909">
    <property type="entry name" value="TetR_C_1"/>
    <property type="match status" value="1"/>
</dbReference>
<dbReference type="EMBL" id="JACHDP010000001">
    <property type="protein sequence ID" value="MBB5481623.1"/>
    <property type="molecule type" value="Genomic_DNA"/>
</dbReference>
<dbReference type="InterPro" id="IPR009057">
    <property type="entry name" value="Homeodomain-like_sf"/>
</dbReference>
<dbReference type="PANTHER" id="PTHR30055:SF151">
    <property type="entry name" value="TRANSCRIPTIONAL REGULATORY PROTEIN"/>
    <property type="match status" value="1"/>
</dbReference>
<dbReference type="InterPro" id="IPR004111">
    <property type="entry name" value="Repressor_TetR_C"/>
</dbReference>
<accession>A0A840VW77</accession>
<evidence type="ECO:0000256" key="4">
    <source>
        <dbReference type="PROSITE-ProRule" id="PRU00335"/>
    </source>
</evidence>
<evidence type="ECO:0000256" key="1">
    <source>
        <dbReference type="ARBA" id="ARBA00023015"/>
    </source>
</evidence>
<dbReference type="PRINTS" id="PR00455">
    <property type="entry name" value="HTHTETR"/>
</dbReference>
<evidence type="ECO:0000259" key="5">
    <source>
        <dbReference type="PROSITE" id="PS50977"/>
    </source>
</evidence>
<dbReference type="PROSITE" id="PS50977">
    <property type="entry name" value="HTH_TETR_2"/>
    <property type="match status" value="1"/>
</dbReference>
<evidence type="ECO:0000256" key="3">
    <source>
        <dbReference type="ARBA" id="ARBA00023163"/>
    </source>
</evidence>
<evidence type="ECO:0000256" key="2">
    <source>
        <dbReference type="ARBA" id="ARBA00023125"/>
    </source>
</evidence>
<sequence length="228" mass="24344">MVSMSKDTPRLDPAAIVTSAMRIADAEGLTAITIRRLAQEHGVTPMALYRHFRDKDDLLDALAARLLADIRLPAPTTAPWDEQIRAVLAACLAVLRPHPAVAGLVPARILLSEPGLTLVERTLALLDEAGFAPDQATEIGSQALCSLVTLVATEPGAATENTDPDTRDDVIRAKRAALRALAPQRYPHILAAADALTLCADRDNYYDLGIEFAVAGIRGIRPATRTSG</sequence>
<dbReference type="InterPro" id="IPR001647">
    <property type="entry name" value="HTH_TetR"/>
</dbReference>
<keyword evidence="7" id="KW-1185">Reference proteome</keyword>
<dbReference type="InterPro" id="IPR050109">
    <property type="entry name" value="HTH-type_TetR-like_transc_reg"/>
</dbReference>